<feature type="domain" description="4Fe-4S ferredoxin-type" evidence="1">
    <location>
        <begin position="796"/>
        <end position="826"/>
    </location>
</feature>
<dbReference type="CDD" id="cd02784">
    <property type="entry name" value="MopB_CT_PHLH"/>
    <property type="match status" value="1"/>
</dbReference>
<dbReference type="PROSITE" id="PS51379">
    <property type="entry name" value="4FE4S_FER_2"/>
    <property type="match status" value="2"/>
</dbReference>
<dbReference type="InterPro" id="IPR019546">
    <property type="entry name" value="TAT_signal_bac_arc"/>
</dbReference>
<dbReference type="PANTHER" id="PTHR42783:SF3">
    <property type="entry name" value="GLUTAMATE SYNTHASE [NADPH] SMALL CHAIN-RELATED"/>
    <property type="match status" value="1"/>
</dbReference>
<keyword evidence="3" id="KW-1185">Reference proteome</keyword>
<dbReference type="OrthoDB" id="9779457at2"/>
<dbReference type="EMBL" id="FUYE01000009">
    <property type="protein sequence ID" value="SKA99411.1"/>
    <property type="molecule type" value="Genomic_DNA"/>
</dbReference>
<dbReference type="InterPro" id="IPR030948">
    <property type="entry name" value="TAT_var_transloc_signal_dom"/>
</dbReference>
<proteinExistence type="predicted"/>
<dbReference type="RefSeq" id="WP_078814111.1">
    <property type="nucleotide sequence ID" value="NZ_FUYE01000009.1"/>
</dbReference>
<evidence type="ECO:0000259" key="1">
    <source>
        <dbReference type="PROSITE" id="PS51379"/>
    </source>
</evidence>
<dbReference type="PANTHER" id="PTHR42783">
    <property type="entry name" value="GLUTAMATE SYNTHASE [NADPH] SMALL CHAIN"/>
    <property type="match status" value="1"/>
</dbReference>
<gene>
    <name evidence="2" type="ORF">SAMN02745166_02932</name>
</gene>
<evidence type="ECO:0000313" key="3">
    <source>
        <dbReference type="Proteomes" id="UP000190774"/>
    </source>
</evidence>
<dbReference type="Gene3D" id="3.30.70.20">
    <property type="match status" value="2"/>
</dbReference>
<dbReference type="NCBIfam" id="TIGR04519">
    <property type="entry name" value="MoCo_extend_TAT"/>
    <property type="match status" value="1"/>
</dbReference>
<name>A0A1T4YDL4_9BACT</name>
<accession>A0A1T4YDL4</accession>
<dbReference type="InterPro" id="IPR017896">
    <property type="entry name" value="4Fe4S_Fe-S-bd"/>
</dbReference>
<dbReference type="NCBIfam" id="TIGR01409">
    <property type="entry name" value="TAT_signal_seq"/>
    <property type="match status" value="1"/>
</dbReference>
<reference evidence="3" key="1">
    <citation type="submission" date="2017-02" db="EMBL/GenBank/DDBJ databases">
        <authorList>
            <person name="Varghese N."/>
            <person name="Submissions S."/>
        </authorList>
    </citation>
    <scope>NUCLEOTIDE SEQUENCE [LARGE SCALE GENOMIC DNA]</scope>
    <source>
        <strain evidence="3">ATCC 700200</strain>
    </source>
</reference>
<dbReference type="AlphaFoldDB" id="A0A1T4YDL4"/>
<sequence>MKRIWNHPEEPQTGKRYWRSSAELERRSEFLNKLGVEFPAGDTLNDEERETSRRDFLKLMGASTAMMGLASCRRPLTNILPYTDHVEWMVPGKPLLYATVKPTATGATPIVAITHEGRPTHLQGNPLHPLGGGLDSYAQASVLDLYDPERSSTPLAAGKKTTWDAVNSFLTQSAEAAKKAGGADLAILVGRTTSPTTHRLLGEVKTAFPQASLIGYEALSTEGQDVANKDILGAGVKTFVRLSQALRILSLDCDFLGIDPVAGESIKHFAKQRSKDTPGGDMNRLYQLENRYTVTGGMADHRKPLAASLIPVAAAVIAAELGEASAKALADTAPQGLKEWLAPAIRDLQDNKGKSLVLAGSRYGAEVHALVAAINNALGAYGSTIALLQSTGETELGTLADLKSGLESGKIKTIVSLSPSSLLFDAPGAADLAATLKDKAIQLIHVGHLADVTARKAALHIPAAHYLESWGDARAADGTYSVVQPLILPLYDGSSENEVLLALLGRKKLGPVAPAADPAAPAPEDAAYQAVRDTFTAVAGSLDEVKWNATLRDGFLKGSAYVKSAGVINTAAVAGLVSKAAVPAAPSADSLEVVLTPDSGVYDGRYISNAWLQEAPDPVTKLTWDNAALIGAATFRSLGLKEGQMVKITVNGAELTIAAIEAPGHVSNSISIPVGYGQENLGFVASGNAEKAKKSHRGFNAYPLRKSLSDFVLTGAKIEKLDEVYELAITQEHNTMEGRALYREATLETFAKKPDFAQVTGMDGHIPQNISFYKGQVGEKSATNPEGFDYEKQHQWGMTIDLSKCLGCNACNIACTSENNIPVVGKDQVRKGRLMQWIRMDRYFASATWGEQNAPSDDVMIEPTVEQLENAEMVQQPVACQQCESAPCETVCPVNATVHTTDGLNAMAYNRCIGTRYCANNCPYTARRFNWFDYNKRPLDELYWGPLSTKEKTGVRESLQLQKNPNVTVRMRGVIEKCTYCVQRLESAKILQKQKQRDSKNFRIPTDSVKTACQAACSTDAIVFGDLADPKSAVVKSKASPRNYELLKYIGTRPRTSYLARLRNPNPAMPGAENIAAWSAHQI</sequence>
<evidence type="ECO:0000313" key="2">
    <source>
        <dbReference type="EMBL" id="SKA99411.1"/>
    </source>
</evidence>
<organism evidence="2 3">
    <name type="scientific">Prosthecobacter debontii</name>
    <dbReference type="NCBI Taxonomy" id="48467"/>
    <lineage>
        <taxon>Bacteria</taxon>
        <taxon>Pseudomonadati</taxon>
        <taxon>Verrucomicrobiota</taxon>
        <taxon>Verrucomicrobiia</taxon>
        <taxon>Verrucomicrobiales</taxon>
        <taxon>Verrucomicrobiaceae</taxon>
        <taxon>Prosthecobacter</taxon>
    </lineage>
</organism>
<dbReference type="SUPFAM" id="SSF54862">
    <property type="entry name" value="4Fe-4S ferredoxins"/>
    <property type="match status" value="1"/>
</dbReference>
<protein>
    <submittedName>
        <fullName evidence="2">Prokaryotic molybdopterin-containing oxidoreductase family, iron-sulfur binding subunit</fullName>
    </submittedName>
</protein>
<dbReference type="STRING" id="48467.SAMN02745166_02932"/>
<dbReference type="CDD" id="cd10551">
    <property type="entry name" value="PsrB"/>
    <property type="match status" value="1"/>
</dbReference>
<feature type="domain" description="4Fe-4S ferredoxin-type" evidence="1">
    <location>
        <begin position="903"/>
        <end position="932"/>
    </location>
</feature>
<dbReference type="Proteomes" id="UP000190774">
    <property type="component" value="Unassembled WGS sequence"/>
</dbReference>
<dbReference type="SUPFAM" id="SSF53706">
    <property type="entry name" value="Formate dehydrogenase/DMSO reductase, domains 1-3"/>
    <property type="match status" value="1"/>
</dbReference>